<evidence type="ECO:0000256" key="2">
    <source>
        <dbReference type="ARBA" id="ARBA00022603"/>
    </source>
</evidence>
<sequence length="358" mass="39656">MASLEEPKGLPDIPLDDEARKEEESYCHALQLVVSSVLSFSMQSAIELGVFDIIAKEGQNAKLSSSKIAAHIGTKTPDGPMMLDRLLAVLASNSVLDCTVVDGKLDKCFRRLYGLTPVSKHFVTNEDGVSLAPVLTLVKDAVIEGEIAFDRAHGMHHFQYPSVDHRFNEIFNKAMFNHSTLVMKRILKLYKGFEHVTQLVDVGGNLGGAINLITSKYPHIKGINFDLPHVIKHAYSYPGVENVGGDMFESIPNGDAIFLKNILHDWLDKDCIKLLKNCYNAIPDNGKVIVVEALLPIKPDSNLSVRTNGQLDLHMMTQSPGGMERSQEEFMALATAAGFSGIRYECFTANLWIMEFYK</sequence>
<accession>A0A498K937</accession>
<keyword evidence="5" id="KW-0438">Lignin biosynthesis</keyword>
<dbReference type="GO" id="GO:0032259">
    <property type="term" value="P:methylation"/>
    <property type="evidence" value="ECO:0007669"/>
    <property type="project" value="UniProtKB-KW"/>
</dbReference>
<evidence type="ECO:0000256" key="8">
    <source>
        <dbReference type="PIRSR" id="PIRSR005739-1"/>
    </source>
</evidence>
<comment type="pathway">
    <text evidence="1">Aromatic compound metabolism; phenylpropanoid biosynthesis.</text>
</comment>
<protein>
    <recommendedName>
        <fullName evidence="6">caffeate O-methyltransferase</fullName>
        <ecNumber evidence="6">2.1.1.68</ecNumber>
    </recommendedName>
</protein>
<evidence type="ECO:0000256" key="6">
    <source>
        <dbReference type="ARBA" id="ARBA00039011"/>
    </source>
</evidence>
<dbReference type="PANTHER" id="PTHR11746">
    <property type="entry name" value="O-METHYLTRANSFERASE"/>
    <property type="match status" value="1"/>
</dbReference>
<evidence type="ECO:0000256" key="1">
    <source>
        <dbReference type="ARBA" id="ARBA00004928"/>
    </source>
</evidence>
<dbReference type="FunFam" id="3.40.50.150:FF:000061">
    <property type="entry name" value="Caffeic acid O-methyltransferase"/>
    <property type="match status" value="1"/>
</dbReference>
<comment type="caution">
    <text evidence="11">The sequence shown here is derived from an EMBL/GenBank/DDBJ whole genome shotgun (WGS) entry which is preliminary data.</text>
</comment>
<dbReference type="InterPro" id="IPR016461">
    <property type="entry name" value="COMT-like"/>
</dbReference>
<dbReference type="EC" id="2.1.1.68" evidence="6"/>
<gene>
    <name evidence="11" type="ORF">DVH24_026663</name>
</gene>
<dbReference type="Gene3D" id="3.40.50.150">
    <property type="entry name" value="Vaccinia Virus protein VP39"/>
    <property type="match status" value="1"/>
</dbReference>
<feature type="domain" description="O-methyltransferase C-terminal" evidence="9">
    <location>
        <begin position="139"/>
        <end position="340"/>
    </location>
</feature>
<evidence type="ECO:0000259" key="10">
    <source>
        <dbReference type="Pfam" id="PF08100"/>
    </source>
</evidence>
<keyword evidence="12" id="KW-1185">Reference proteome</keyword>
<feature type="active site" description="Proton acceptor" evidence="8">
    <location>
        <position position="264"/>
    </location>
</feature>
<keyword evidence="2" id="KW-0489">Methyltransferase</keyword>
<dbReference type="GO" id="GO:0046983">
    <property type="term" value="F:protein dimerization activity"/>
    <property type="evidence" value="ECO:0007669"/>
    <property type="project" value="InterPro"/>
</dbReference>
<dbReference type="InterPro" id="IPR001077">
    <property type="entry name" value="COMT_C"/>
</dbReference>
<dbReference type="EMBL" id="RDQH01000330">
    <property type="protein sequence ID" value="RXI02133.1"/>
    <property type="molecule type" value="Genomic_DNA"/>
</dbReference>
<dbReference type="AlphaFoldDB" id="A0A498K937"/>
<keyword evidence="4" id="KW-0949">S-adenosyl-L-methionine</keyword>
<dbReference type="InterPro" id="IPR029063">
    <property type="entry name" value="SAM-dependent_MTases_sf"/>
</dbReference>
<name>A0A498K937_MALDO</name>
<dbReference type="FunFam" id="1.10.10.10:FF:000357">
    <property type="entry name" value="Caffeic acid 3-O-methyltransferase"/>
    <property type="match status" value="1"/>
</dbReference>
<evidence type="ECO:0000256" key="4">
    <source>
        <dbReference type="ARBA" id="ARBA00022691"/>
    </source>
</evidence>
<dbReference type="Pfam" id="PF00891">
    <property type="entry name" value="Methyltransf_2"/>
    <property type="match status" value="1"/>
</dbReference>
<comment type="function">
    <text evidence="7">Catalyzes the conversion of caffeic acid to ferulic acid and of 5-hydroxyferulic acid to sinapic acid. The resulting products may subsequently be converted to the corresponding alcohols that are incorporated into lignins.</text>
</comment>
<dbReference type="SUPFAM" id="SSF53335">
    <property type="entry name" value="S-adenosyl-L-methionine-dependent methyltransferases"/>
    <property type="match status" value="1"/>
</dbReference>
<keyword evidence="3" id="KW-0808">Transferase</keyword>
<organism evidence="11 12">
    <name type="scientific">Malus domestica</name>
    <name type="common">Apple</name>
    <name type="synonym">Pyrus malus</name>
    <dbReference type="NCBI Taxonomy" id="3750"/>
    <lineage>
        <taxon>Eukaryota</taxon>
        <taxon>Viridiplantae</taxon>
        <taxon>Streptophyta</taxon>
        <taxon>Embryophyta</taxon>
        <taxon>Tracheophyta</taxon>
        <taxon>Spermatophyta</taxon>
        <taxon>Magnoliopsida</taxon>
        <taxon>eudicotyledons</taxon>
        <taxon>Gunneridae</taxon>
        <taxon>Pentapetalae</taxon>
        <taxon>rosids</taxon>
        <taxon>fabids</taxon>
        <taxon>Rosales</taxon>
        <taxon>Rosaceae</taxon>
        <taxon>Amygdaloideae</taxon>
        <taxon>Maleae</taxon>
        <taxon>Malus</taxon>
    </lineage>
</organism>
<dbReference type="STRING" id="3750.A0A498K937"/>
<evidence type="ECO:0000256" key="3">
    <source>
        <dbReference type="ARBA" id="ARBA00022679"/>
    </source>
</evidence>
<dbReference type="PROSITE" id="PS51683">
    <property type="entry name" value="SAM_OMT_II"/>
    <property type="match status" value="1"/>
</dbReference>
<dbReference type="SUPFAM" id="SSF46785">
    <property type="entry name" value="Winged helix' DNA-binding domain"/>
    <property type="match status" value="1"/>
</dbReference>
<dbReference type="InterPro" id="IPR036388">
    <property type="entry name" value="WH-like_DNA-bd_sf"/>
</dbReference>
<dbReference type="Proteomes" id="UP000290289">
    <property type="component" value="Chromosome 4"/>
</dbReference>
<evidence type="ECO:0000313" key="12">
    <source>
        <dbReference type="Proteomes" id="UP000290289"/>
    </source>
</evidence>
<dbReference type="Pfam" id="PF08100">
    <property type="entry name" value="Dimerisation"/>
    <property type="match status" value="1"/>
</dbReference>
<evidence type="ECO:0000256" key="5">
    <source>
        <dbReference type="ARBA" id="ARBA00022733"/>
    </source>
</evidence>
<feature type="domain" description="O-methyltransferase dimerisation" evidence="10">
    <location>
        <begin position="31"/>
        <end position="124"/>
    </location>
</feature>
<dbReference type="PIRSF" id="PIRSF005739">
    <property type="entry name" value="O-mtase"/>
    <property type="match status" value="1"/>
</dbReference>
<proteinExistence type="predicted"/>
<dbReference type="GO" id="GO:0009809">
    <property type="term" value="P:lignin biosynthetic process"/>
    <property type="evidence" value="ECO:0007669"/>
    <property type="project" value="UniProtKB-KW"/>
</dbReference>
<evidence type="ECO:0000259" key="9">
    <source>
        <dbReference type="Pfam" id="PF00891"/>
    </source>
</evidence>
<dbReference type="InterPro" id="IPR012967">
    <property type="entry name" value="COMT_dimerisation"/>
</dbReference>
<evidence type="ECO:0000313" key="11">
    <source>
        <dbReference type="EMBL" id="RXI02133.1"/>
    </source>
</evidence>
<dbReference type="InterPro" id="IPR036390">
    <property type="entry name" value="WH_DNA-bd_sf"/>
</dbReference>
<evidence type="ECO:0000256" key="7">
    <source>
        <dbReference type="ARBA" id="ARBA00045231"/>
    </source>
</evidence>
<reference evidence="11 12" key="1">
    <citation type="submission" date="2018-10" db="EMBL/GenBank/DDBJ databases">
        <title>A high-quality apple genome assembly.</title>
        <authorList>
            <person name="Hu J."/>
        </authorList>
    </citation>
    <scope>NUCLEOTIDE SEQUENCE [LARGE SCALE GENOMIC DNA]</scope>
    <source>
        <strain evidence="12">cv. HFTH1</strain>
        <tissue evidence="11">Young leaf</tissue>
    </source>
</reference>
<dbReference type="Gene3D" id="1.10.10.10">
    <property type="entry name" value="Winged helix-like DNA-binding domain superfamily/Winged helix DNA-binding domain"/>
    <property type="match status" value="1"/>
</dbReference>
<dbReference type="GO" id="GO:0047763">
    <property type="term" value="F:caffeate O-methyltransferase activity"/>
    <property type="evidence" value="ECO:0007669"/>
    <property type="project" value="UniProtKB-EC"/>
</dbReference>